<dbReference type="OMA" id="VGMQDIS"/>
<dbReference type="HOGENOM" id="CLU_1410991_0_0_1"/>
<evidence type="ECO:0000259" key="1">
    <source>
        <dbReference type="Pfam" id="PF25019"/>
    </source>
</evidence>
<dbReference type="EMBL" id="AGNK02005157">
    <property type="status" value="NOT_ANNOTATED_CDS"/>
    <property type="molecule type" value="Genomic_DNA"/>
</dbReference>
<dbReference type="STRING" id="4555.K3ZP08"/>
<dbReference type="eggNOG" id="KOG4658">
    <property type="taxonomic scope" value="Eukaryota"/>
</dbReference>
<dbReference type="PANTHER" id="PTHR47186">
    <property type="entry name" value="LEUCINE-RICH REPEAT-CONTAINING PROTEIN 57"/>
    <property type="match status" value="1"/>
</dbReference>
<gene>
    <name evidence="2" type="ORF">SETIT_8G195700v2</name>
</gene>
<accession>K3ZP08</accession>
<evidence type="ECO:0000313" key="2">
    <source>
        <dbReference type="EMBL" id="RCV39091.1"/>
    </source>
</evidence>
<dbReference type="Pfam" id="PF25019">
    <property type="entry name" value="LRR_R13L1-DRL21"/>
    <property type="match status" value="1"/>
</dbReference>
<dbReference type="SUPFAM" id="SSF52058">
    <property type="entry name" value="L domain-like"/>
    <property type="match status" value="1"/>
</dbReference>
<dbReference type="EMBL" id="CM003535">
    <property type="protein sequence ID" value="RCV39091.1"/>
    <property type="molecule type" value="Genomic_DNA"/>
</dbReference>
<dbReference type="InterPro" id="IPR056789">
    <property type="entry name" value="LRR_R13L1-DRL21"/>
</dbReference>
<dbReference type="AlphaFoldDB" id="K3ZP08"/>
<evidence type="ECO:0000313" key="3">
    <source>
        <dbReference type="EnsemblPlants" id="KQK95413"/>
    </source>
</evidence>
<dbReference type="EnsemblPlants" id="KQK95413">
    <property type="protein sequence ID" value="KQK95413"/>
    <property type="gene ID" value="SETIT_028338mg"/>
</dbReference>
<dbReference type="Gramene" id="KQK95413">
    <property type="protein sequence ID" value="KQK95413"/>
    <property type="gene ID" value="SETIT_028338mg"/>
</dbReference>
<proteinExistence type="predicted"/>
<name>K3ZP08_SETIT</name>
<reference evidence="2 4" key="1">
    <citation type="journal article" date="2012" name="Nat. Biotechnol.">
        <title>Reference genome sequence of the model plant Setaria.</title>
        <authorList>
            <person name="Bennetzen J.L."/>
            <person name="Schmutz J."/>
            <person name="Wang H."/>
            <person name="Percifield R."/>
            <person name="Hawkins J."/>
            <person name="Pontaroli A.C."/>
            <person name="Estep M."/>
            <person name="Feng L."/>
            <person name="Vaughn J.N."/>
            <person name="Grimwood J."/>
            <person name="Jenkins J."/>
            <person name="Barry K."/>
            <person name="Lindquist E."/>
            <person name="Hellsten U."/>
            <person name="Deshpande S."/>
            <person name="Wang X."/>
            <person name="Wu X."/>
            <person name="Mitros T."/>
            <person name="Triplett J."/>
            <person name="Yang X."/>
            <person name="Ye C.Y."/>
            <person name="Mauro-Herrera M."/>
            <person name="Wang L."/>
            <person name="Li P."/>
            <person name="Sharma M."/>
            <person name="Sharma R."/>
            <person name="Ronald P.C."/>
            <person name="Panaud O."/>
            <person name="Kellogg E.A."/>
            <person name="Brutnell T.P."/>
            <person name="Doust A.N."/>
            <person name="Tuskan G.A."/>
            <person name="Rokhsar D."/>
            <person name="Devos K.M."/>
        </authorList>
    </citation>
    <scope>NUCLEOTIDE SEQUENCE [LARGE SCALE GENOMIC DNA]</scope>
    <source>
        <strain evidence="4">cv. Yugu1</strain>
        <strain evidence="2">Yugu1</strain>
    </source>
</reference>
<dbReference type="PANTHER" id="PTHR47186:SF51">
    <property type="entry name" value="NB-ARC DOMAIN-CONTAINING PROTEIN"/>
    <property type="match status" value="1"/>
</dbReference>
<dbReference type="OrthoDB" id="765493at2759"/>
<dbReference type="InterPro" id="IPR032675">
    <property type="entry name" value="LRR_dom_sf"/>
</dbReference>
<dbReference type="Proteomes" id="UP000004995">
    <property type="component" value="Unassembled WGS sequence"/>
</dbReference>
<protein>
    <recommendedName>
        <fullName evidence="1">R13L1/DRL21-like LRR repeat region domain-containing protein</fullName>
    </recommendedName>
</protein>
<organism evidence="2">
    <name type="scientific">Setaria italica</name>
    <name type="common">Foxtail millet</name>
    <name type="synonym">Panicum italicum</name>
    <dbReference type="NCBI Taxonomy" id="4555"/>
    <lineage>
        <taxon>Eukaryota</taxon>
        <taxon>Viridiplantae</taxon>
        <taxon>Streptophyta</taxon>
        <taxon>Embryophyta</taxon>
        <taxon>Tracheophyta</taxon>
        <taxon>Spermatophyta</taxon>
        <taxon>Magnoliopsida</taxon>
        <taxon>Liliopsida</taxon>
        <taxon>Poales</taxon>
        <taxon>Poaceae</taxon>
        <taxon>PACMAD clade</taxon>
        <taxon>Panicoideae</taxon>
        <taxon>Panicodae</taxon>
        <taxon>Paniceae</taxon>
        <taxon>Cenchrinae</taxon>
        <taxon>Setaria</taxon>
    </lineage>
</organism>
<keyword evidence="4" id="KW-1185">Reference proteome</keyword>
<reference evidence="3" key="3">
    <citation type="submission" date="2018-08" db="UniProtKB">
        <authorList>
            <consortium name="EnsemblPlants"/>
        </authorList>
    </citation>
    <scope>IDENTIFICATION</scope>
    <source>
        <strain evidence="3">Yugu1</strain>
    </source>
</reference>
<feature type="domain" description="R13L1/DRL21-like LRR repeat region" evidence="1">
    <location>
        <begin position="2"/>
        <end position="70"/>
    </location>
</feature>
<evidence type="ECO:0000313" key="4">
    <source>
        <dbReference type="Proteomes" id="UP000004995"/>
    </source>
</evidence>
<sequence length="193" mass="22174">MEKTFEQLIPPHNLEYLTILRFFGCNYPTWLGATTHLSSMKYLQLMHCKSCVHLPPIGHLPNLKFLKIQGATAVTKIGPELVSCATGSNTGSSVAFPKLEMLVIVDMPNWEEWTFGRSNSCESLESVLNLPRARDLRELGNLEQLWLDVGMQDISSLWVPELKQQRQQLHGEDLDIYTYALDLEVERRMVRWQ</sequence>
<reference evidence="2" key="2">
    <citation type="submission" date="2015-07" db="EMBL/GenBank/DDBJ databases">
        <authorList>
            <person name="Noorani M."/>
        </authorList>
    </citation>
    <scope>NUCLEOTIDE SEQUENCE</scope>
    <source>
        <strain evidence="2">Yugu1</strain>
    </source>
</reference>
<dbReference type="Gene3D" id="3.80.10.10">
    <property type="entry name" value="Ribonuclease Inhibitor"/>
    <property type="match status" value="1"/>
</dbReference>